<name>A0AAD6X3X8_9AGAR</name>
<evidence type="ECO:0000313" key="3">
    <source>
        <dbReference type="Proteomes" id="UP001218188"/>
    </source>
</evidence>
<gene>
    <name evidence="2" type="ORF">C8F04DRAFT_1260477</name>
</gene>
<comment type="caution">
    <text evidence="2">The sequence shown here is derived from an EMBL/GenBank/DDBJ whole genome shotgun (WGS) entry which is preliminary data.</text>
</comment>
<dbReference type="EMBL" id="JARJCM010000061">
    <property type="protein sequence ID" value="KAJ7033981.1"/>
    <property type="molecule type" value="Genomic_DNA"/>
</dbReference>
<protein>
    <submittedName>
        <fullName evidence="2">Uncharacterized protein</fullName>
    </submittedName>
</protein>
<feature type="region of interest" description="Disordered" evidence="1">
    <location>
        <begin position="57"/>
        <end position="90"/>
    </location>
</feature>
<evidence type="ECO:0000313" key="2">
    <source>
        <dbReference type="EMBL" id="KAJ7033981.1"/>
    </source>
</evidence>
<evidence type="ECO:0000256" key="1">
    <source>
        <dbReference type="SAM" id="MobiDB-lite"/>
    </source>
</evidence>
<feature type="region of interest" description="Disordered" evidence="1">
    <location>
        <begin position="116"/>
        <end position="195"/>
    </location>
</feature>
<organism evidence="2 3">
    <name type="scientific">Mycena alexandri</name>
    <dbReference type="NCBI Taxonomy" id="1745969"/>
    <lineage>
        <taxon>Eukaryota</taxon>
        <taxon>Fungi</taxon>
        <taxon>Dikarya</taxon>
        <taxon>Basidiomycota</taxon>
        <taxon>Agaricomycotina</taxon>
        <taxon>Agaricomycetes</taxon>
        <taxon>Agaricomycetidae</taxon>
        <taxon>Agaricales</taxon>
        <taxon>Marasmiineae</taxon>
        <taxon>Mycenaceae</taxon>
        <taxon>Mycena</taxon>
    </lineage>
</organism>
<feature type="region of interest" description="Disordered" evidence="1">
    <location>
        <begin position="16"/>
        <end position="40"/>
    </location>
</feature>
<proteinExistence type="predicted"/>
<dbReference type="AlphaFoldDB" id="A0AAD6X3X8"/>
<keyword evidence="3" id="KW-1185">Reference proteome</keyword>
<reference evidence="2" key="1">
    <citation type="submission" date="2023-03" db="EMBL/GenBank/DDBJ databases">
        <title>Massive genome expansion in bonnet fungi (Mycena s.s.) driven by repeated elements and novel gene families across ecological guilds.</title>
        <authorList>
            <consortium name="Lawrence Berkeley National Laboratory"/>
            <person name="Harder C.B."/>
            <person name="Miyauchi S."/>
            <person name="Viragh M."/>
            <person name="Kuo A."/>
            <person name="Thoen E."/>
            <person name="Andreopoulos B."/>
            <person name="Lu D."/>
            <person name="Skrede I."/>
            <person name="Drula E."/>
            <person name="Henrissat B."/>
            <person name="Morin E."/>
            <person name="Kohler A."/>
            <person name="Barry K."/>
            <person name="LaButti K."/>
            <person name="Morin E."/>
            <person name="Salamov A."/>
            <person name="Lipzen A."/>
            <person name="Mereny Z."/>
            <person name="Hegedus B."/>
            <person name="Baldrian P."/>
            <person name="Stursova M."/>
            <person name="Weitz H."/>
            <person name="Taylor A."/>
            <person name="Grigoriev I.V."/>
            <person name="Nagy L.G."/>
            <person name="Martin F."/>
            <person name="Kauserud H."/>
        </authorList>
    </citation>
    <scope>NUCLEOTIDE SEQUENCE</scope>
    <source>
        <strain evidence="2">CBHHK200</strain>
    </source>
</reference>
<sequence length="195" mass="21151">MSSSCLDHIAPLSTISQAPTRALAPPVAPTTRRASLKAKPVDKYPPLHLRIINGGLPSLIKRTTRPSDQAAPAPPAKADAKDTPGDCAANPLVVVDSPVKKRKYRLFMSEEPEDADPWVVLCSPPPSPFNPEKEQVRMRAQRQMMRRARKDLEAAEEGAAHAAARALRPRAPKPLGATRLVRRRKNPAAIGDSSD</sequence>
<accession>A0AAD6X3X8</accession>
<dbReference type="Proteomes" id="UP001218188">
    <property type="component" value="Unassembled WGS sequence"/>
</dbReference>